<evidence type="ECO:0000313" key="2">
    <source>
        <dbReference type="Proteomes" id="UP000789831"/>
    </source>
</evidence>
<dbReference type="EMBL" id="CAJVPL010000553">
    <property type="protein sequence ID" value="CAG8509200.1"/>
    <property type="molecule type" value="Genomic_DNA"/>
</dbReference>
<dbReference type="AlphaFoldDB" id="A0A9N9F4U9"/>
<reference evidence="1" key="1">
    <citation type="submission" date="2021-06" db="EMBL/GenBank/DDBJ databases">
        <authorList>
            <person name="Kallberg Y."/>
            <person name="Tangrot J."/>
            <person name="Rosling A."/>
        </authorList>
    </citation>
    <scope>NUCLEOTIDE SEQUENCE</scope>
    <source>
        <strain evidence="1">MT106</strain>
    </source>
</reference>
<comment type="caution">
    <text evidence="1">The sequence shown here is derived from an EMBL/GenBank/DDBJ whole genome shotgun (WGS) entry which is preliminary data.</text>
</comment>
<dbReference type="OrthoDB" id="2365211at2759"/>
<name>A0A9N9F4U9_9GLOM</name>
<dbReference type="SUPFAM" id="SSF52047">
    <property type="entry name" value="RNI-like"/>
    <property type="match status" value="1"/>
</dbReference>
<dbReference type="SUPFAM" id="SSF81383">
    <property type="entry name" value="F-box domain"/>
    <property type="match status" value="1"/>
</dbReference>
<protein>
    <submittedName>
        <fullName evidence="1">1411_t:CDS:1</fullName>
    </submittedName>
</protein>
<dbReference type="Proteomes" id="UP000789831">
    <property type="component" value="Unassembled WGS sequence"/>
</dbReference>
<keyword evidence="2" id="KW-1185">Reference proteome</keyword>
<gene>
    <name evidence="1" type="ORF">AGERDE_LOCUS4652</name>
</gene>
<proteinExistence type="predicted"/>
<dbReference type="InterPro" id="IPR032675">
    <property type="entry name" value="LRR_dom_sf"/>
</dbReference>
<dbReference type="InterPro" id="IPR036047">
    <property type="entry name" value="F-box-like_dom_sf"/>
</dbReference>
<evidence type="ECO:0000313" key="1">
    <source>
        <dbReference type="EMBL" id="CAG8509200.1"/>
    </source>
</evidence>
<accession>A0A9N9F4U9</accession>
<dbReference type="Gene3D" id="3.80.10.10">
    <property type="entry name" value="Ribonuclease Inhibitor"/>
    <property type="match status" value="1"/>
</dbReference>
<sequence>MSLSAECIQNIFLFLYEDTADLFSCLLVNRFWCQNSVALLWRRPWIPEHSRNQDSASKLIQIYVSCLPEEAKRALIKNGINFRTPSTPLAFDYASFLRDLDYDQMYWSINMSSSYRSESEEETEEETERKSKLVANELCKLFMSKCATFFSLCLATRVDQVDYPFLPSFPNTGNYLSKLREFTCQGDEKAELFIALSQVCKDIHRISVSGTSYSIWTPNYEADTLSLASLIKAQTRLKSLCLYGYQGFLANILNALEYQRHSLESLELRYTDIKSESDCDSLETLSQCENLISLKLHNCSIPPNEKLMHLTKFSRLEEFDYCNEWNPFFALPPNNFWATMLQNTTKTLRRLSLWWIRADQNDGAQIIEYIAENCKNVTYLHLPVLWASEVFKILDSCMLLKTFLFSGEEFDANETLPQLGKYVPRRLRRLAIKDINKDGHNAGWQFTEKSLERFLENCKAPLEVFDLRNCECMTDQHYAVLKRRNIQHII</sequence>
<organism evidence="1 2">
    <name type="scientific">Ambispora gerdemannii</name>
    <dbReference type="NCBI Taxonomy" id="144530"/>
    <lineage>
        <taxon>Eukaryota</taxon>
        <taxon>Fungi</taxon>
        <taxon>Fungi incertae sedis</taxon>
        <taxon>Mucoromycota</taxon>
        <taxon>Glomeromycotina</taxon>
        <taxon>Glomeromycetes</taxon>
        <taxon>Archaeosporales</taxon>
        <taxon>Ambisporaceae</taxon>
        <taxon>Ambispora</taxon>
    </lineage>
</organism>